<proteinExistence type="predicted"/>
<dbReference type="RefSeq" id="WP_213126735.1">
    <property type="nucleotide sequence ID" value="NZ_JAGYPG010000004.1"/>
</dbReference>
<evidence type="ECO:0000259" key="4">
    <source>
        <dbReference type="Pfam" id="PF21537"/>
    </source>
</evidence>
<dbReference type="InterPro" id="IPR015402">
    <property type="entry name" value="DUF1980"/>
</dbReference>
<organism evidence="5 6">
    <name type="scientific">Lederbergia citri</name>
    <dbReference type="NCBI Taxonomy" id="2833580"/>
    <lineage>
        <taxon>Bacteria</taxon>
        <taxon>Bacillati</taxon>
        <taxon>Bacillota</taxon>
        <taxon>Bacilli</taxon>
        <taxon>Bacillales</taxon>
        <taxon>Bacillaceae</taxon>
        <taxon>Lederbergia</taxon>
    </lineage>
</organism>
<reference evidence="5 6" key="1">
    <citation type="submission" date="2021-05" db="EMBL/GenBank/DDBJ databases">
        <title>Novel Bacillus species.</title>
        <authorList>
            <person name="Liu G."/>
        </authorList>
    </citation>
    <scope>NUCLEOTIDE SEQUENCE [LARGE SCALE GENOMIC DNA]</scope>
    <source>
        <strain evidence="6">FJAT-49780</strain>
    </source>
</reference>
<dbReference type="InterPro" id="IPR052955">
    <property type="entry name" value="UPF0703_membrane_permease"/>
</dbReference>
<feature type="transmembrane region" description="Helical" evidence="2">
    <location>
        <begin position="12"/>
        <end position="30"/>
    </location>
</feature>
<feature type="transmembrane region" description="Helical" evidence="2">
    <location>
        <begin position="90"/>
        <end position="111"/>
    </location>
</feature>
<evidence type="ECO:0000256" key="2">
    <source>
        <dbReference type="SAM" id="Phobius"/>
    </source>
</evidence>
<comment type="caution">
    <text evidence="5">The sequence shown here is derived from an EMBL/GenBank/DDBJ whole genome shotgun (WGS) entry which is preliminary data.</text>
</comment>
<evidence type="ECO:0000256" key="1">
    <source>
        <dbReference type="SAM" id="MobiDB-lite"/>
    </source>
</evidence>
<evidence type="ECO:0000313" key="5">
    <source>
        <dbReference type="EMBL" id="MBS4197511.1"/>
    </source>
</evidence>
<dbReference type="AlphaFoldDB" id="A0A942YKM9"/>
<keyword evidence="2" id="KW-0812">Transmembrane</keyword>
<dbReference type="PANTHER" id="PTHR40047:SF1">
    <property type="entry name" value="UPF0703 PROTEIN YCGQ"/>
    <property type="match status" value="1"/>
</dbReference>
<dbReference type="NCBIfam" id="TIGR03943">
    <property type="entry name" value="TIGR03943 family putative permease subunit"/>
    <property type="match status" value="1"/>
</dbReference>
<dbReference type="EMBL" id="JAGYPG010000004">
    <property type="protein sequence ID" value="MBS4197511.1"/>
    <property type="molecule type" value="Genomic_DNA"/>
</dbReference>
<keyword evidence="2" id="KW-1133">Transmembrane helix</keyword>
<keyword evidence="6" id="KW-1185">Reference proteome</keyword>
<feature type="domain" description="DUF1980" evidence="4">
    <location>
        <begin position="201"/>
        <end position="332"/>
    </location>
</feature>
<feature type="region of interest" description="Disordered" evidence="1">
    <location>
        <begin position="166"/>
        <end position="195"/>
    </location>
</feature>
<dbReference type="Pfam" id="PF09323">
    <property type="entry name" value="DUF1980"/>
    <property type="match status" value="1"/>
</dbReference>
<feature type="domain" description="DUF1980" evidence="3">
    <location>
        <begin position="13"/>
        <end position="121"/>
    </location>
</feature>
<feature type="transmembrane region" description="Helical" evidence="2">
    <location>
        <begin position="42"/>
        <end position="62"/>
    </location>
</feature>
<name>A0A942YKM9_9BACI</name>
<evidence type="ECO:0000259" key="3">
    <source>
        <dbReference type="Pfam" id="PF09323"/>
    </source>
</evidence>
<keyword evidence="2" id="KW-0472">Membrane</keyword>
<feature type="compositionally biased region" description="Polar residues" evidence="1">
    <location>
        <begin position="181"/>
        <end position="193"/>
    </location>
</feature>
<sequence length="338" mass="38031">MQKERDYSFHVYLRGIILIGFFLLLFKLIVTGNIQSFIAPKMVPFSYFSIAVLLILGVIQIWRSGSKNKEELYCNCGFDHNQNGSPLQSILIYSIFLLPVLTGLLFPITTLDSSVAAKRGIKYGSSLYTQPPEMNTDNSLDTSLAEEYLDNPEEYMADIDKRIESESQDGVEGSEAGNGNADGTSGLGTNQDGSDVRIMTSEDQEKLKNELLHSDKVVVDDDQYLAILNILHENPSLFIGKEIEIVGFVYKEPDFEKDQFVVARFGVSCCIADASVYGIISTIEKQDHIEEDQWVRASGTLTTTTMNDWELPFLQITNIEKIDEPENPYVYEYYTPLS</sequence>
<accession>A0A942YKM9</accession>
<dbReference type="InterPro" id="IPR048493">
    <property type="entry name" value="DUF1980_N"/>
</dbReference>
<dbReference type="Pfam" id="PF21537">
    <property type="entry name" value="DUF1980_C"/>
    <property type="match status" value="1"/>
</dbReference>
<dbReference type="InterPro" id="IPR048447">
    <property type="entry name" value="DUF1980_C"/>
</dbReference>
<dbReference type="PANTHER" id="PTHR40047">
    <property type="entry name" value="UPF0703 PROTEIN YCGQ"/>
    <property type="match status" value="1"/>
</dbReference>
<evidence type="ECO:0000313" key="6">
    <source>
        <dbReference type="Proteomes" id="UP000681414"/>
    </source>
</evidence>
<gene>
    <name evidence="5" type="ORF">KHA97_20925</name>
</gene>
<protein>
    <submittedName>
        <fullName evidence="5">TIGR03943 family protein</fullName>
    </submittedName>
</protein>
<dbReference type="Proteomes" id="UP000681414">
    <property type="component" value="Unassembled WGS sequence"/>
</dbReference>